<evidence type="ECO:0000256" key="3">
    <source>
        <dbReference type="ARBA" id="ARBA00023139"/>
    </source>
</evidence>
<name>A0A4P7XLJ6_9ALTE</name>
<feature type="domain" description="Outer membrane lipoprotein BamD-like" evidence="8">
    <location>
        <begin position="29"/>
        <end position="233"/>
    </location>
</feature>
<keyword evidence="5 6" id="KW-0449">Lipoprotein</keyword>
<evidence type="ECO:0000256" key="1">
    <source>
        <dbReference type="ARBA" id="ARBA00022729"/>
    </source>
</evidence>
<comment type="subcellular location">
    <subcellularLocation>
        <location evidence="6">Cell outer membrane</location>
        <topology evidence="6">Lipid-anchor</topology>
    </subcellularLocation>
</comment>
<dbReference type="CDD" id="cd15830">
    <property type="entry name" value="BamD"/>
    <property type="match status" value="1"/>
</dbReference>
<dbReference type="EMBL" id="CP031093">
    <property type="protein sequence ID" value="QCF27805.1"/>
    <property type="molecule type" value="Genomic_DNA"/>
</dbReference>
<evidence type="ECO:0000256" key="4">
    <source>
        <dbReference type="ARBA" id="ARBA00023237"/>
    </source>
</evidence>
<dbReference type="NCBIfam" id="TIGR03302">
    <property type="entry name" value="OM_YfiO"/>
    <property type="match status" value="1"/>
</dbReference>
<dbReference type="KEGG" id="hmi:soil367_03695"/>
<dbReference type="GO" id="GO:0051205">
    <property type="term" value="P:protein insertion into membrane"/>
    <property type="evidence" value="ECO:0007669"/>
    <property type="project" value="UniProtKB-UniRule"/>
</dbReference>
<evidence type="ECO:0000256" key="2">
    <source>
        <dbReference type="ARBA" id="ARBA00023136"/>
    </source>
</evidence>
<dbReference type="InterPro" id="IPR039565">
    <property type="entry name" value="BamD-like"/>
</dbReference>
<dbReference type="PROSITE" id="PS51257">
    <property type="entry name" value="PROKAR_LIPOPROTEIN"/>
    <property type="match status" value="1"/>
</dbReference>
<dbReference type="GO" id="GO:1990063">
    <property type="term" value="C:Bam protein complex"/>
    <property type="evidence" value="ECO:0007669"/>
    <property type="project" value="TreeGrafter"/>
</dbReference>
<dbReference type="SUPFAM" id="SSF48452">
    <property type="entry name" value="TPR-like"/>
    <property type="match status" value="1"/>
</dbReference>
<evidence type="ECO:0000256" key="6">
    <source>
        <dbReference type="HAMAP-Rule" id="MF_00922"/>
    </source>
</evidence>
<feature type="chain" id="PRO_5021056230" description="Outer membrane protein assembly factor BamD" evidence="7">
    <location>
        <begin position="22"/>
        <end position="287"/>
    </location>
</feature>
<dbReference type="Proteomes" id="UP000298049">
    <property type="component" value="Chromosome"/>
</dbReference>
<feature type="signal peptide" evidence="7">
    <location>
        <begin position="1"/>
        <end position="21"/>
    </location>
</feature>
<organism evidence="9 10">
    <name type="scientific">Hydrocarboniclastica marina</name>
    <dbReference type="NCBI Taxonomy" id="2259620"/>
    <lineage>
        <taxon>Bacteria</taxon>
        <taxon>Pseudomonadati</taxon>
        <taxon>Pseudomonadota</taxon>
        <taxon>Gammaproteobacteria</taxon>
        <taxon>Alteromonadales</taxon>
        <taxon>Alteromonadaceae</taxon>
        <taxon>Hydrocarboniclastica</taxon>
    </lineage>
</organism>
<keyword evidence="3 6" id="KW-0564">Palmitate</keyword>
<comment type="similarity">
    <text evidence="6">Belongs to the BamD family.</text>
</comment>
<dbReference type="AlphaFoldDB" id="A0A4P7XLJ6"/>
<dbReference type="GO" id="GO:0043165">
    <property type="term" value="P:Gram-negative-bacterium-type cell outer membrane assembly"/>
    <property type="evidence" value="ECO:0007669"/>
    <property type="project" value="UniProtKB-UniRule"/>
</dbReference>
<comment type="subunit">
    <text evidence="6">Part of the Bam complex.</text>
</comment>
<evidence type="ECO:0000256" key="5">
    <source>
        <dbReference type="ARBA" id="ARBA00023288"/>
    </source>
</evidence>
<dbReference type="PANTHER" id="PTHR37423">
    <property type="entry name" value="SOLUBLE LYTIC MUREIN TRANSGLYCOSYLASE-RELATED"/>
    <property type="match status" value="1"/>
</dbReference>
<dbReference type="PANTHER" id="PTHR37423:SF1">
    <property type="entry name" value="OUTER MEMBRANE PROTEIN ASSEMBLY FACTOR BAMD"/>
    <property type="match status" value="1"/>
</dbReference>
<dbReference type="InterPro" id="IPR011990">
    <property type="entry name" value="TPR-like_helical_dom_sf"/>
</dbReference>
<dbReference type="Pfam" id="PF13525">
    <property type="entry name" value="YfiO"/>
    <property type="match status" value="1"/>
</dbReference>
<gene>
    <name evidence="6" type="primary">bamD</name>
    <name evidence="9" type="ORF">soil367_03695</name>
</gene>
<reference evidence="9 10" key="1">
    <citation type="submission" date="2018-07" db="EMBL/GenBank/DDBJ databases">
        <title>Marsedoiliclastica nanhaica gen. nov. sp. nov., a novel marine hydrocarbonoclastic bacterium isolated from an in-situ enriched hydrocarbon-degrading consortium in deep-sea sediment.</title>
        <authorList>
            <person name="Dong C."/>
            <person name="Ma T."/>
            <person name="Liu R."/>
            <person name="Shao Z."/>
        </authorList>
    </citation>
    <scope>NUCLEOTIDE SEQUENCE [LARGE SCALE GENOMIC DNA]</scope>
    <source>
        <strain evidence="10">soil36-7</strain>
    </source>
</reference>
<comment type="function">
    <text evidence="6">Part of the outer membrane protein assembly complex, which is involved in assembly and insertion of beta-barrel proteins into the outer membrane.</text>
</comment>
<evidence type="ECO:0000313" key="9">
    <source>
        <dbReference type="EMBL" id="QCF27805.1"/>
    </source>
</evidence>
<keyword evidence="2 6" id="KW-0472">Membrane</keyword>
<dbReference type="Gene3D" id="1.25.40.10">
    <property type="entry name" value="Tetratricopeptide repeat domain"/>
    <property type="match status" value="1"/>
</dbReference>
<evidence type="ECO:0000313" key="10">
    <source>
        <dbReference type="Proteomes" id="UP000298049"/>
    </source>
</evidence>
<accession>A0A4P7XLJ6</accession>
<dbReference type="OrthoDB" id="9779191at2"/>
<evidence type="ECO:0000259" key="8">
    <source>
        <dbReference type="Pfam" id="PF13525"/>
    </source>
</evidence>
<evidence type="ECO:0000256" key="7">
    <source>
        <dbReference type="SAM" id="SignalP"/>
    </source>
</evidence>
<dbReference type="InterPro" id="IPR017689">
    <property type="entry name" value="BamD"/>
</dbReference>
<keyword evidence="1 6" id="KW-0732">Signal</keyword>
<proteinExistence type="inferred from homology"/>
<dbReference type="HAMAP" id="MF_00922">
    <property type="entry name" value="OM_assembly_BamD"/>
    <property type="match status" value="1"/>
</dbReference>
<keyword evidence="10" id="KW-1185">Reference proteome</keyword>
<keyword evidence="4 6" id="KW-0998">Cell outer membrane</keyword>
<sequence>MTRAALKAIILVLFAGLTACATTDSQVLPEKQYYEQARSAMNSRNFNEAAENLEALETYYPFGRYAEQAQLDLIYARYQSLDLTGARRAADRFLRLNPQSPNADYALYARGVASYNLDVSLAAQYFPISRSGRDPGEQRQAFRDFSRLLELYPNSPYAADARQRMIAIHNRLAEKELAAARYYIRRQAYLAAANRARYVVERFPTSPSTEEALIMLTETQRLLGLDRAADDAQAVLALNFPDSEAFDEEGNFVSSAIKVENRSLLSVMTFGLLGNGDQRPEFSEADE</sequence>
<protein>
    <recommendedName>
        <fullName evidence="6">Outer membrane protein assembly factor BamD</fullName>
    </recommendedName>
</protein>